<dbReference type="OrthoDB" id="5517793at2"/>
<gene>
    <name evidence="2" type="ORF">GF068_07080</name>
</gene>
<keyword evidence="3" id="KW-1185">Reference proteome</keyword>
<accession>A0A6N7PI84</accession>
<evidence type="ECO:0000313" key="3">
    <source>
        <dbReference type="Proteomes" id="UP000440224"/>
    </source>
</evidence>
<dbReference type="EMBL" id="WJIE01000002">
    <property type="protein sequence ID" value="MRG91688.1"/>
    <property type="molecule type" value="Genomic_DNA"/>
</dbReference>
<evidence type="ECO:0000313" key="2">
    <source>
        <dbReference type="EMBL" id="MRG91688.1"/>
    </source>
</evidence>
<organism evidence="2 3">
    <name type="scientific">Polyangium spumosum</name>
    <dbReference type="NCBI Taxonomy" id="889282"/>
    <lineage>
        <taxon>Bacteria</taxon>
        <taxon>Pseudomonadati</taxon>
        <taxon>Myxococcota</taxon>
        <taxon>Polyangia</taxon>
        <taxon>Polyangiales</taxon>
        <taxon>Polyangiaceae</taxon>
        <taxon>Polyangium</taxon>
    </lineage>
</organism>
<dbReference type="Proteomes" id="UP000440224">
    <property type="component" value="Unassembled WGS sequence"/>
</dbReference>
<sequence length="293" mass="32259">MAVRTLQPRTSLSSVLPEITYTRSRVKAHPLGTPHIAAFDALRAEWTTVHDKELLLRDAITDGQALIDHIDDLLDSLVTAIVNTILTITDGDRNHALYKHFLGNKTPSDFKRPVLGGQLEAMKKWLPSLAASEHAALKAFAPELGELLERADGAVNAKAAAEKARDQFRDFGERKKFIDKLNGTRKETHGALAKLPHEHSHLPTNFADRFFRREARAEQDDEEVTITSVKASIVALQKELAAKQKLLADLEAEEAKAAEAATNADKEELAALEKQMAEAQAKADALRAKIEGK</sequence>
<comment type="caution">
    <text evidence="2">The sequence shown here is derived from an EMBL/GenBank/DDBJ whole genome shotgun (WGS) entry which is preliminary data.</text>
</comment>
<keyword evidence="1" id="KW-0175">Coiled coil</keyword>
<dbReference type="AlphaFoldDB" id="A0A6N7PI84"/>
<dbReference type="RefSeq" id="WP_153818576.1">
    <property type="nucleotide sequence ID" value="NZ_WJIE01000002.1"/>
</dbReference>
<reference evidence="2 3" key="1">
    <citation type="submission" date="2019-10" db="EMBL/GenBank/DDBJ databases">
        <title>A soil myxobacterium in the family Polyangiaceae.</title>
        <authorList>
            <person name="Li Y."/>
            <person name="Wang J."/>
        </authorList>
    </citation>
    <scope>NUCLEOTIDE SEQUENCE [LARGE SCALE GENOMIC DNA]</scope>
    <source>
        <strain evidence="2 3">DSM 14734</strain>
    </source>
</reference>
<proteinExistence type="predicted"/>
<protein>
    <submittedName>
        <fullName evidence="2">Uncharacterized protein</fullName>
    </submittedName>
</protein>
<feature type="coiled-coil region" evidence="1">
    <location>
        <begin position="233"/>
        <end position="289"/>
    </location>
</feature>
<evidence type="ECO:0000256" key="1">
    <source>
        <dbReference type="SAM" id="Coils"/>
    </source>
</evidence>
<name>A0A6N7PI84_9BACT</name>